<evidence type="ECO:0000256" key="2">
    <source>
        <dbReference type="ARBA" id="ARBA00023270"/>
    </source>
</evidence>
<proteinExistence type="inferred from homology"/>
<dbReference type="SMART" id="SM01130">
    <property type="entry name" value="DHDPS"/>
    <property type="match status" value="1"/>
</dbReference>
<reference evidence="6" key="1">
    <citation type="submission" date="2016-08" db="EMBL/GenBank/DDBJ databases">
        <authorList>
            <person name="Seilhamer J.J."/>
        </authorList>
    </citation>
    <scope>NUCLEOTIDE SEQUENCE</scope>
    <source>
        <strain evidence="6">86</strain>
    </source>
</reference>
<dbReference type="InterPro" id="IPR020625">
    <property type="entry name" value="Schiff_base-form_aldolases_AS"/>
</dbReference>
<dbReference type="Gene3D" id="3.20.20.70">
    <property type="entry name" value="Aldolase class I"/>
    <property type="match status" value="1"/>
</dbReference>
<evidence type="ECO:0000256" key="4">
    <source>
        <dbReference type="PIRSR" id="PIRSR001365-1"/>
    </source>
</evidence>
<dbReference type="Pfam" id="PF00701">
    <property type="entry name" value="DHDPS"/>
    <property type="match status" value="1"/>
</dbReference>
<dbReference type="EC" id="4.1.2.-" evidence="6"/>
<feature type="binding site" evidence="5">
    <location>
        <position position="211"/>
    </location>
    <ligand>
        <name>pyruvate</name>
        <dbReference type="ChEBI" id="CHEBI:15361"/>
    </ligand>
</feature>
<organism evidence="6">
    <name type="scientific">uncultured Pleomorphomonas sp</name>
    <dbReference type="NCBI Taxonomy" id="442121"/>
    <lineage>
        <taxon>Bacteria</taxon>
        <taxon>Pseudomonadati</taxon>
        <taxon>Pseudomonadota</taxon>
        <taxon>Alphaproteobacteria</taxon>
        <taxon>Hyphomicrobiales</taxon>
        <taxon>Pleomorphomonadaceae</taxon>
        <taxon>Pleomorphomonas</taxon>
        <taxon>environmental samples</taxon>
    </lineage>
</organism>
<keyword evidence="2" id="KW-0704">Schiff base</keyword>
<feature type="active site" description="Schiff-base intermediate with substrate" evidence="4">
    <location>
        <position position="166"/>
    </location>
</feature>
<keyword evidence="1 3" id="KW-0456">Lyase</keyword>
<feature type="active site" description="Proton donor/acceptor" evidence="4">
    <location>
        <position position="137"/>
    </location>
</feature>
<evidence type="ECO:0000256" key="5">
    <source>
        <dbReference type="PIRSR" id="PIRSR001365-2"/>
    </source>
</evidence>
<evidence type="ECO:0000313" key="6">
    <source>
        <dbReference type="EMBL" id="SCM71377.1"/>
    </source>
</evidence>
<dbReference type="PIRSF" id="PIRSF001365">
    <property type="entry name" value="DHDPS"/>
    <property type="match status" value="1"/>
</dbReference>
<evidence type="ECO:0000256" key="3">
    <source>
        <dbReference type="PIRNR" id="PIRNR001365"/>
    </source>
</evidence>
<dbReference type="PANTHER" id="PTHR12128:SF28">
    <property type="entry name" value="2-DEHYDRO-3-DEOXY-D-GLUCONATE ALDOLASE YAGE-RELATED"/>
    <property type="match status" value="1"/>
</dbReference>
<protein>
    <submittedName>
        <fullName evidence="6">Putative 2-keto-3-deoxy-galactonate aldolase YagE</fullName>
        <ecNumber evidence="6">4.1.2.-</ecNumber>
    </submittedName>
</protein>
<dbReference type="InterPro" id="IPR013785">
    <property type="entry name" value="Aldolase_TIM"/>
</dbReference>
<dbReference type="GO" id="GO:0016829">
    <property type="term" value="F:lyase activity"/>
    <property type="evidence" value="ECO:0007669"/>
    <property type="project" value="UniProtKB-KW"/>
</dbReference>
<name>A0A212L1L8_9HYPH</name>
<dbReference type="InterPro" id="IPR002220">
    <property type="entry name" value="DapA-like"/>
</dbReference>
<dbReference type="EMBL" id="FMJD01000002">
    <property type="protein sequence ID" value="SCM71377.1"/>
    <property type="molecule type" value="Genomic_DNA"/>
</dbReference>
<dbReference type="PRINTS" id="PR00146">
    <property type="entry name" value="DHPICSNTHASE"/>
</dbReference>
<accession>A0A212L1L8</accession>
<evidence type="ECO:0000256" key="1">
    <source>
        <dbReference type="ARBA" id="ARBA00023239"/>
    </source>
</evidence>
<dbReference type="RefSeq" id="WP_288198958.1">
    <property type="nucleotide sequence ID" value="NZ_LT608334.1"/>
</dbReference>
<dbReference type="PROSITE" id="PS00666">
    <property type="entry name" value="DHDPS_2"/>
    <property type="match status" value="1"/>
</dbReference>
<dbReference type="PANTHER" id="PTHR12128">
    <property type="entry name" value="DIHYDRODIPICOLINATE SYNTHASE"/>
    <property type="match status" value="1"/>
</dbReference>
<dbReference type="CDD" id="cd00408">
    <property type="entry name" value="DHDPS-like"/>
    <property type="match status" value="1"/>
</dbReference>
<dbReference type="AlphaFoldDB" id="A0A212L1L8"/>
<comment type="similarity">
    <text evidence="3">Belongs to the DapA family.</text>
</comment>
<sequence length="304" mass="32274">MQSFKLKGVIPPVPTIVDQTGAFDPKGMAALLEREVAAGIHGLLILGSGGEFCHMNTAMRKEVAEFCVRQVAGRIPVLIGIGASATAEVIELGRHAQSCGADAVLVVNPYYATLSQRALIQHYKTVAAAVDLPILLYNFPALTGQELTVDLVQELALACPNIVGIKDTVDTMSHTRALVTEVKGARPDFLVFSGFDEYMLDTLLIGGDGGIPATANFAPEVTLGIYDAIEAGDFTKMRAHARRLARLMPIYGLDQPFFGLVKEAIRLTGSDLSTAVLAPSLPPSAENKHRLVTVLRGAGVLPSA</sequence>
<dbReference type="SUPFAM" id="SSF51569">
    <property type="entry name" value="Aldolase"/>
    <property type="match status" value="1"/>
</dbReference>
<gene>
    <name evidence="6" type="primary">yagE</name>
    <name evidence="6" type="ORF">KL86PLE_100129</name>
</gene>
<dbReference type="GO" id="GO:0005829">
    <property type="term" value="C:cytosol"/>
    <property type="evidence" value="ECO:0007669"/>
    <property type="project" value="TreeGrafter"/>
</dbReference>